<reference evidence="1 2" key="1">
    <citation type="submission" date="2019-02" db="EMBL/GenBank/DDBJ databases">
        <title>Deep-cultivation of Planctomycetes and their phenomic and genomic characterization uncovers novel biology.</title>
        <authorList>
            <person name="Wiegand S."/>
            <person name="Jogler M."/>
            <person name="Boedeker C."/>
            <person name="Pinto D."/>
            <person name="Vollmers J."/>
            <person name="Rivas-Marin E."/>
            <person name="Kohn T."/>
            <person name="Peeters S.H."/>
            <person name="Heuer A."/>
            <person name="Rast P."/>
            <person name="Oberbeckmann S."/>
            <person name="Bunk B."/>
            <person name="Jeske O."/>
            <person name="Meyerdierks A."/>
            <person name="Storesund J.E."/>
            <person name="Kallscheuer N."/>
            <person name="Luecker S."/>
            <person name="Lage O.M."/>
            <person name="Pohl T."/>
            <person name="Merkel B.J."/>
            <person name="Hornburger P."/>
            <person name="Mueller R.-W."/>
            <person name="Bruemmer F."/>
            <person name="Labrenz M."/>
            <person name="Spormann A.M."/>
            <person name="Op den Camp H."/>
            <person name="Overmann J."/>
            <person name="Amann R."/>
            <person name="Jetten M.S.M."/>
            <person name="Mascher T."/>
            <person name="Medema M.H."/>
            <person name="Devos D.P."/>
            <person name="Kaster A.-K."/>
            <person name="Ovreas L."/>
            <person name="Rohde M."/>
            <person name="Galperin M.Y."/>
            <person name="Jogler C."/>
        </authorList>
    </citation>
    <scope>NUCLEOTIDE SEQUENCE [LARGE SCALE GENOMIC DNA]</scope>
    <source>
        <strain evidence="1 2">Spa11</strain>
    </source>
</reference>
<sequence length="165" mass="17816">MRSLLFIALYTTAVVAVPHGVLSAPGVYEDHDHAAHEGHRHDEEGPHGGVLFALGNEEYHAELVFDEERNQVTVVVLDSAAKGQIALQEPHMLINVRGGGAPRQHKLTPLYADGQNAGPTAMYAAVGKTLMNDLHSHNAVAKLALRIAGKPYSTTLHHDHSGHQH</sequence>
<dbReference type="EMBL" id="CP036349">
    <property type="protein sequence ID" value="QDV75217.1"/>
    <property type="molecule type" value="Genomic_DNA"/>
</dbReference>
<proteinExistence type="predicted"/>
<accession>A0A518KBP1</accession>
<organism evidence="1 2">
    <name type="scientific">Botrimarina mediterranea</name>
    <dbReference type="NCBI Taxonomy" id="2528022"/>
    <lineage>
        <taxon>Bacteria</taxon>
        <taxon>Pseudomonadati</taxon>
        <taxon>Planctomycetota</taxon>
        <taxon>Planctomycetia</taxon>
        <taxon>Pirellulales</taxon>
        <taxon>Lacipirellulaceae</taxon>
        <taxon>Botrimarina</taxon>
    </lineage>
</organism>
<protein>
    <submittedName>
        <fullName evidence="1">Uncharacterized protein</fullName>
    </submittedName>
</protein>
<gene>
    <name evidence="1" type="ORF">Spa11_34310</name>
</gene>
<dbReference type="AlphaFoldDB" id="A0A518KBP1"/>
<dbReference type="Proteomes" id="UP000316426">
    <property type="component" value="Chromosome"/>
</dbReference>
<dbReference type="RefSeq" id="WP_145114313.1">
    <property type="nucleotide sequence ID" value="NZ_CP036349.1"/>
</dbReference>
<keyword evidence="2" id="KW-1185">Reference proteome</keyword>
<dbReference type="KEGG" id="bmei:Spa11_34310"/>
<name>A0A518KBP1_9BACT</name>
<evidence type="ECO:0000313" key="1">
    <source>
        <dbReference type="EMBL" id="QDV75217.1"/>
    </source>
</evidence>
<evidence type="ECO:0000313" key="2">
    <source>
        <dbReference type="Proteomes" id="UP000316426"/>
    </source>
</evidence>